<dbReference type="InterPro" id="IPR005135">
    <property type="entry name" value="Endo/exonuclease/phosphatase"/>
</dbReference>
<feature type="region of interest" description="Disordered" evidence="1">
    <location>
        <begin position="1"/>
        <end position="28"/>
    </location>
</feature>
<organism evidence="3 4">
    <name type="scientific">Roseiconus nitratireducens</name>
    <dbReference type="NCBI Taxonomy" id="2605748"/>
    <lineage>
        <taxon>Bacteria</taxon>
        <taxon>Pseudomonadati</taxon>
        <taxon>Planctomycetota</taxon>
        <taxon>Planctomycetia</taxon>
        <taxon>Pirellulales</taxon>
        <taxon>Pirellulaceae</taxon>
        <taxon>Roseiconus</taxon>
    </lineage>
</organism>
<dbReference type="InterPro" id="IPR036691">
    <property type="entry name" value="Endo/exonu/phosph_ase_sf"/>
</dbReference>
<accession>A0A5M6D3E3</accession>
<comment type="caution">
    <text evidence="3">The sequence shown here is derived from an EMBL/GenBank/DDBJ whole genome shotgun (WGS) entry which is preliminary data.</text>
</comment>
<feature type="compositionally biased region" description="Polar residues" evidence="1">
    <location>
        <begin position="9"/>
        <end position="28"/>
    </location>
</feature>
<reference evidence="3 4" key="1">
    <citation type="submission" date="2019-08" db="EMBL/GenBank/DDBJ databases">
        <authorList>
            <person name="Dhanesh K."/>
            <person name="Kumar G."/>
            <person name="Sasikala C."/>
            <person name="Venkata Ramana C."/>
        </authorList>
    </citation>
    <scope>NUCLEOTIDE SEQUENCE [LARGE SCALE GENOMIC DNA]</scope>
    <source>
        <strain evidence="3 4">JC645</strain>
    </source>
</reference>
<dbReference type="Gene3D" id="3.60.10.10">
    <property type="entry name" value="Endonuclease/exonuclease/phosphatase"/>
    <property type="match status" value="1"/>
</dbReference>
<dbReference type="GO" id="GO:0004519">
    <property type="term" value="F:endonuclease activity"/>
    <property type="evidence" value="ECO:0007669"/>
    <property type="project" value="UniProtKB-KW"/>
</dbReference>
<keyword evidence="3" id="KW-0269">Exonuclease</keyword>
<sequence length="401" mass="43959">MPVRDSADQHTVTQDVGTQHAESPSGEETTIRIATFNVSLYGESAGEIRHRLQSSDDSQARRIAKIVQTVRPDILLVNELDYEEGGAPARLLAENYFAVGQLRASGGGSLEPIVYPYWYSAPSNTGLDSQLDLDGDGQSGAGGDAWGFGDYPGQYAMAVFSRYPLEQSKIRTFQQLLWKDLPQPKRPMRPATGTPFHPDPIWSRLRLSSKNHLDVPIQIGERVLHLLASHPTPPVFDGPEDRNGCRNHDEIAFWSHYLDARSGDRSWLRDDLGGVGGLAPSSEFVIAGDLNADPARGGGQTEAIVNLLADPLVQDPRPQRRANVDASKVPGGSINDSQADAGEHADATADFGRNGLMRVDYVLPSRGLQVVDSGVFWPSEPDPRSDWLRATDHRLVWIEVR</sequence>
<dbReference type="Pfam" id="PF03372">
    <property type="entry name" value="Exo_endo_phos"/>
    <property type="match status" value="1"/>
</dbReference>
<proteinExistence type="predicted"/>
<dbReference type="GO" id="GO:0004527">
    <property type="term" value="F:exonuclease activity"/>
    <property type="evidence" value="ECO:0007669"/>
    <property type="project" value="UniProtKB-KW"/>
</dbReference>
<keyword evidence="4" id="KW-1185">Reference proteome</keyword>
<protein>
    <submittedName>
        <fullName evidence="3">Endonuclease/exonuclease/phosphatase family protein</fullName>
    </submittedName>
</protein>
<evidence type="ECO:0000313" key="4">
    <source>
        <dbReference type="Proteomes" id="UP000324479"/>
    </source>
</evidence>
<keyword evidence="3" id="KW-0540">Nuclease</keyword>
<dbReference type="SUPFAM" id="SSF56219">
    <property type="entry name" value="DNase I-like"/>
    <property type="match status" value="1"/>
</dbReference>
<dbReference type="Proteomes" id="UP000324479">
    <property type="component" value="Unassembled WGS sequence"/>
</dbReference>
<evidence type="ECO:0000256" key="1">
    <source>
        <dbReference type="SAM" id="MobiDB-lite"/>
    </source>
</evidence>
<keyword evidence="3" id="KW-0255">Endonuclease</keyword>
<dbReference type="AlphaFoldDB" id="A0A5M6D3E3"/>
<evidence type="ECO:0000259" key="2">
    <source>
        <dbReference type="Pfam" id="PF03372"/>
    </source>
</evidence>
<evidence type="ECO:0000313" key="3">
    <source>
        <dbReference type="EMBL" id="KAA5541120.1"/>
    </source>
</evidence>
<keyword evidence="3" id="KW-0378">Hydrolase</keyword>
<gene>
    <name evidence="3" type="ORF">FYK55_18770</name>
</gene>
<feature type="region of interest" description="Disordered" evidence="1">
    <location>
        <begin position="315"/>
        <end position="344"/>
    </location>
</feature>
<name>A0A5M6D3E3_9BACT</name>
<feature type="domain" description="Endonuclease/exonuclease/phosphatase" evidence="2">
    <location>
        <begin position="35"/>
        <end position="393"/>
    </location>
</feature>
<dbReference type="EMBL" id="VWOX01000011">
    <property type="protein sequence ID" value="KAA5541120.1"/>
    <property type="molecule type" value="Genomic_DNA"/>
</dbReference>